<dbReference type="PANTHER" id="PTHR43646">
    <property type="entry name" value="GLYCOSYLTRANSFERASE"/>
    <property type="match status" value="1"/>
</dbReference>
<dbReference type="Proteomes" id="UP000580891">
    <property type="component" value="Unassembled WGS sequence"/>
</dbReference>
<dbReference type="InterPro" id="IPR001173">
    <property type="entry name" value="Glyco_trans_2-like"/>
</dbReference>
<evidence type="ECO:0000256" key="2">
    <source>
        <dbReference type="ARBA" id="ARBA00022475"/>
    </source>
</evidence>
<evidence type="ECO:0000313" key="13">
    <source>
        <dbReference type="Proteomes" id="UP000580891"/>
    </source>
</evidence>
<evidence type="ECO:0000256" key="7">
    <source>
        <dbReference type="ARBA" id="ARBA00037281"/>
    </source>
</evidence>
<evidence type="ECO:0000256" key="1">
    <source>
        <dbReference type="ARBA" id="ARBA00004236"/>
    </source>
</evidence>
<dbReference type="EMBL" id="JACDUU010000002">
    <property type="protein sequence ID" value="MBA2871153.1"/>
    <property type="molecule type" value="Genomic_DNA"/>
</dbReference>
<feature type="domain" description="Glycosyltransferase 2-like" evidence="11">
    <location>
        <begin position="6"/>
        <end position="133"/>
    </location>
</feature>
<gene>
    <name evidence="12" type="ORF">HNQ85_001423</name>
</gene>
<comment type="similarity">
    <text evidence="9">Belongs to the glycosyltransferase 2 family. CrtQ subfamily.</text>
</comment>
<dbReference type="CDD" id="cd04179">
    <property type="entry name" value="DPM_DPG-synthase_like"/>
    <property type="match status" value="1"/>
</dbReference>
<evidence type="ECO:0000256" key="6">
    <source>
        <dbReference type="ARBA" id="ARBA00023136"/>
    </source>
</evidence>
<dbReference type="FunFam" id="3.90.550.10:FF:000134">
    <property type="entry name" value="Glycosyl transferase family 2"/>
    <property type="match status" value="1"/>
</dbReference>
<evidence type="ECO:0000256" key="10">
    <source>
        <dbReference type="ARBA" id="ARBA00040345"/>
    </source>
</evidence>
<evidence type="ECO:0000256" key="9">
    <source>
        <dbReference type="ARBA" id="ARBA00038120"/>
    </source>
</evidence>
<accession>A0A7V9YZI2</accession>
<dbReference type="AlphaFoldDB" id="A0A7V9YZI2"/>
<keyword evidence="4 12" id="KW-0808">Transferase</keyword>
<organism evidence="12 13">
    <name type="scientific">[Anoxybacillus] calidus</name>
    <dbReference type="NCBI Taxonomy" id="575178"/>
    <lineage>
        <taxon>Bacteria</taxon>
        <taxon>Bacillati</taxon>
        <taxon>Bacillota</taxon>
        <taxon>Bacilli</taxon>
        <taxon>Bacillales</taxon>
        <taxon>Anoxybacillaceae</taxon>
        <taxon>Paranoxybacillus</taxon>
    </lineage>
</organism>
<dbReference type="SUPFAM" id="SSF53448">
    <property type="entry name" value="Nucleotide-diphospho-sugar transferases"/>
    <property type="match status" value="2"/>
</dbReference>
<name>A0A7V9YZI2_9BACL</name>
<keyword evidence="3" id="KW-0328">Glycosyltransferase</keyword>
<evidence type="ECO:0000256" key="4">
    <source>
        <dbReference type="ARBA" id="ARBA00022679"/>
    </source>
</evidence>
<comment type="pathway">
    <text evidence="8">Carotenoid biosynthesis; staphyloxanthin biosynthesis; staphyloxanthin from farnesyl diphosphate: step 4/5.</text>
</comment>
<comment type="caution">
    <text evidence="12">The sequence shown here is derived from an EMBL/GenBank/DDBJ whole genome shotgun (WGS) entry which is preliminary data.</text>
</comment>
<keyword evidence="6" id="KW-0472">Membrane</keyword>
<proteinExistence type="inferred from homology"/>
<protein>
    <recommendedName>
        <fullName evidence="10">4,4'-diaponeurosporenoate glycosyltransferase</fullName>
    </recommendedName>
</protein>
<dbReference type="GO" id="GO:0005886">
    <property type="term" value="C:plasma membrane"/>
    <property type="evidence" value="ECO:0007669"/>
    <property type="project" value="UniProtKB-SubCell"/>
</dbReference>
<dbReference type="GO" id="GO:0016757">
    <property type="term" value="F:glycosyltransferase activity"/>
    <property type="evidence" value="ECO:0007669"/>
    <property type="project" value="UniProtKB-KW"/>
</dbReference>
<evidence type="ECO:0000256" key="8">
    <source>
        <dbReference type="ARBA" id="ARBA00037904"/>
    </source>
</evidence>
<evidence type="ECO:0000256" key="5">
    <source>
        <dbReference type="ARBA" id="ARBA00022746"/>
    </source>
</evidence>
<comment type="function">
    <text evidence="7">Catalyzes the glycosylation of 4,4'-diaponeurosporenoate, i.e. the esterification of glucose at the C1'' position with the carboxyl group of 4,4'-diaponeurosporenic acid, to form glycosyl-4,4'-diaponeurosporenoate. This is a step in the biosynthesis of staphyloxanthin, an orange pigment present in most staphylococci strains.</text>
</comment>
<dbReference type="GO" id="GO:0016117">
    <property type="term" value="P:carotenoid biosynthetic process"/>
    <property type="evidence" value="ECO:0007669"/>
    <property type="project" value="UniProtKB-KW"/>
</dbReference>
<evidence type="ECO:0000313" key="12">
    <source>
        <dbReference type="EMBL" id="MBA2871153.1"/>
    </source>
</evidence>
<comment type="subcellular location">
    <subcellularLocation>
        <location evidence="1">Cell membrane</location>
    </subcellularLocation>
</comment>
<keyword evidence="5" id="KW-0125">Carotenoid biosynthesis</keyword>
<reference evidence="12 13" key="1">
    <citation type="submission" date="2020-07" db="EMBL/GenBank/DDBJ databases">
        <title>Genomic Encyclopedia of Type Strains, Phase IV (KMG-IV): sequencing the most valuable type-strain genomes for metagenomic binning, comparative biology and taxonomic classification.</title>
        <authorList>
            <person name="Goeker M."/>
        </authorList>
    </citation>
    <scope>NUCLEOTIDE SEQUENCE [LARGE SCALE GENOMIC DNA]</scope>
    <source>
        <strain evidence="12 13">DSM 25220</strain>
    </source>
</reference>
<dbReference type="PANTHER" id="PTHR43646:SF2">
    <property type="entry name" value="GLYCOSYLTRANSFERASE 2-LIKE DOMAIN-CONTAINING PROTEIN"/>
    <property type="match status" value="1"/>
</dbReference>
<dbReference type="Pfam" id="PF00535">
    <property type="entry name" value="Glycos_transf_2"/>
    <property type="match status" value="2"/>
</dbReference>
<evidence type="ECO:0000259" key="11">
    <source>
        <dbReference type="Pfam" id="PF00535"/>
    </source>
</evidence>
<evidence type="ECO:0000256" key="3">
    <source>
        <dbReference type="ARBA" id="ARBA00022676"/>
    </source>
</evidence>
<feature type="domain" description="Glycosyltransferase 2-like" evidence="11">
    <location>
        <begin position="292"/>
        <end position="394"/>
    </location>
</feature>
<keyword evidence="2" id="KW-1003">Cell membrane</keyword>
<dbReference type="InterPro" id="IPR029044">
    <property type="entry name" value="Nucleotide-diphossugar_trans"/>
</dbReference>
<keyword evidence="13" id="KW-1185">Reference proteome</keyword>
<dbReference type="RefSeq" id="WP_181536990.1">
    <property type="nucleotide sequence ID" value="NZ_JACDUU010000002.1"/>
</dbReference>
<sequence length="523" mass="58074">MNKLISIIILASDNADTLANVIASARGISPHEIIVLINENNNKDRSLKKAAKKLGCKVIVTKQTNRNEGCVQAAKKANGDVLLFLDGNTILPTSQLHQFLQPILEGKAEVVLNNLDRSYFERRVKHWPDSDTVWRQVLNDVLGHTDFNIDSLLSMPHAITKKAIQAIGYESLVNRVLAHMRALEQRWRISRQYSIDAMSPGEFSSAEQCSYRSPLSDAEKQNMRNYLEALAEWLQIHGVRGGYNDGGRRRDIIEQIKKHKSFSDYQKESGGNPLIYEGWGVKSSIYNGKQLSVVIPVQNEEKTIEKVIQEARKIEPLEIIVVVNGSTDNTEKIAKQLGATVIVYKEALGHDVGRAIGAFVATGDIILFTDADFAIPAHDLHPFAQAVANGLDVALNDLNFNILFPLYIVNVYKYMLNLACHRKDLGVGSILAVPHAISRRCLDGIGWEALLNPCRANAKAVLEGYKVSCVHFVDVMSPNRIRPDQHFAATGHPQAVLRIIGDHLEAISYLIGQLGIDSGFHDE</sequence>
<dbReference type="Gene3D" id="3.90.550.10">
    <property type="entry name" value="Spore Coat Polysaccharide Biosynthesis Protein SpsA, Chain A"/>
    <property type="match status" value="2"/>
</dbReference>